<dbReference type="HOGENOM" id="CLU_1484627_0_0_1"/>
<reference evidence="2" key="1">
    <citation type="journal article" date="2013" name="Nature">
        <title>Pan genome of the phytoplankton Emiliania underpins its global distribution.</title>
        <authorList>
            <person name="Read B.A."/>
            <person name="Kegel J."/>
            <person name="Klute M.J."/>
            <person name="Kuo A."/>
            <person name="Lefebvre S.C."/>
            <person name="Maumus F."/>
            <person name="Mayer C."/>
            <person name="Miller J."/>
            <person name="Monier A."/>
            <person name="Salamov A."/>
            <person name="Young J."/>
            <person name="Aguilar M."/>
            <person name="Claverie J.M."/>
            <person name="Frickenhaus S."/>
            <person name="Gonzalez K."/>
            <person name="Herman E.K."/>
            <person name="Lin Y.C."/>
            <person name="Napier J."/>
            <person name="Ogata H."/>
            <person name="Sarno A.F."/>
            <person name="Shmutz J."/>
            <person name="Schroeder D."/>
            <person name="de Vargas C."/>
            <person name="Verret F."/>
            <person name="von Dassow P."/>
            <person name="Valentin K."/>
            <person name="Van de Peer Y."/>
            <person name="Wheeler G."/>
            <person name="Dacks J.B."/>
            <person name="Delwiche C.F."/>
            <person name="Dyhrman S.T."/>
            <person name="Glockner G."/>
            <person name="John U."/>
            <person name="Richards T."/>
            <person name="Worden A.Z."/>
            <person name="Zhang X."/>
            <person name="Grigoriev I.V."/>
            <person name="Allen A.E."/>
            <person name="Bidle K."/>
            <person name="Borodovsky M."/>
            <person name="Bowler C."/>
            <person name="Brownlee C."/>
            <person name="Cock J.M."/>
            <person name="Elias M."/>
            <person name="Gladyshev V.N."/>
            <person name="Groth M."/>
            <person name="Guda C."/>
            <person name="Hadaegh A."/>
            <person name="Iglesias-Rodriguez M.D."/>
            <person name="Jenkins J."/>
            <person name="Jones B.M."/>
            <person name="Lawson T."/>
            <person name="Leese F."/>
            <person name="Lindquist E."/>
            <person name="Lobanov A."/>
            <person name="Lomsadze A."/>
            <person name="Malik S.B."/>
            <person name="Marsh M.E."/>
            <person name="Mackinder L."/>
            <person name="Mock T."/>
            <person name="Mueller-Roeber B."/>
            <person name="Pagarete A."/>
            <person name="Parker M."/>
            <person name="Probert I."/>
            <person name="Quesneville H."/>
            <person name="Raines C."/>
            <person name="Rensing S.A."/>
            <person name="Riano-Pachon D.M."/>
            <person name="Richier S."/>
            <person name="Rokitta S."/>
            <person name="Shiraiwa Y."/>
            <person name="Soanes D.M."/>
            <person name="van der Giezen M."/>
            <person name="Wahlund T.M."/>
            <person name="Williams B."/>
            <person name="Wilson W."/>
            <person name="Wolfe G."/>
            <person name="Wurch L.L."/>
        </authorList>
    </citation>
    <scope>NUCLEOTIDE SEQUENCE</scope>
</reference>
<keyword evidence="2" id="KW-1185">Reference proteome</keyword>
<organism evidence="1 2">
    <name type="scientific">Emiliania huxleyi (strain CCMP1516)</name>
    <dbReference type="NCBI Taxonomy" id="280463"/>
    <lineage>
        <taxon>Eukaryota</taxon>
        <taxon>Haptista</taxon>
        <taxon>Haptophyta</taxon>
        <taxon>Prymnesiophyceae</taxon>
        <taxon>Isochrysidales</taxon>
        <taxon>Noelaerhabdaceae</taxon>
        <taxon>Emiliania</taxon>
    </lineage>
</organism>
<sequence length="182" mass="18896">MDVNRTPDGEQVLRLCFQSANRGKQLHATLVAPDGSGIATIDIEGSKSLRSSVGEGIKALAQGRNLGDEDAPYPSILVSAVGQEFGSFVGGTRQSGSGAADSGKWSRKDGTGGAVLLEPELDPVCSCFGGGCAVYRSPPEVSREESVLGKKEIPMVVAFVAAPSGAKPVADKTPNYTYIMLH</sequence>
<name>A0A0D3JBI0_EMIH1</name>
<dbReference type="AlphaFoldDB" id="A0A0D3JBI0"/>
<accession>A0A0D3JBI0</accession>
<dbReference type="RefSeq" id="XP_005773294.1">
    <property type="nucleotide sequence ID" value="XM_005773237.1"/>
</dbReference>
<dbReference type="PaxDb" id="2903-EOD20865"/>
<evidence type="ECO:0000313" key="2">
    <source>
        <dbReference type="Proteomes" id="UP000013827"/>
    </source>
</evidence>
<dbReference type="GeneID" id="17266412"/>
<dbReference type="Proteomes" id="UP000013827">
    <property type="component" value="Unassembled WGS sequence"/>
</dbReference>
<evidence type="ECO:0000313" key="1">
    <source>
        <dbReference type="EnsemblProtists" id="EOD20865"/>
    </source>
</evidence>
<reference evidence="1" key="2">
    <citation type="submission" date="2024-10" db="UniProtKB">
        <authorList>
            <consortium name="EnsemblProtists"/>
        </authorList>
    </citation>
    <scope>IDENTIFICATION</scope>
</reference>
<protein>
    <submittedName>
        <fullName evidence="1">Uncharacterized protein</fullName>
    </submittedName>
</protein>
<proteinExistence type="predicted"/>
<dbReference type="KEGG" id="ehx:EMIHUDRAFT_255392"/>
<dbReference type="EnsemblProtists" id="EOD20865">
    <property type="protein sequence ID" value="EOD20865"/>
    <property type="gene ID" value="EMIHUDRAFT_255392"/>
</dbReference>